<organism evidence="1">
    <name type="scientific">Anguilla anguilla</name>
    <name type="common">European freshwater eel</name>
    <name type="synonym">Muraena anguilla</name>
    <dbReference type="NCBI Taxonomy" id="7936"/>
    <lineage>
        <taxon>Eukaryota</taxon>
        <taxon>Metazoa</taxon>
        <taxon>Chordata</taxon>
        <taxon>Craniata</taxon>
        <taxon>Vertebrata</taxon>
        <taxon>Euteleostomi</taxon>
        <taxon>Actinopterygii</taxon>
        <taxon>Neopterygii</taxon>
        <taxon>Teleostei</taxon>
        <taxon>Anguilliformes</taxon>
        <taxon>Anguillidae</taxon>
        <taxon>Anguilla</taxon>
    </lineage>
</organism>
<evidence type="ECO:0000313" key="1">
    <source>
        <dbReference type="EMBL" id="JAH51147.1"/>
    </source>
</evidence>
<accession>A0A0E9TCH0</accession>
<name>A0A0E9TCH0_ANGAN</name>
<dbReference type="InterPro" id="IPR001353">
    <property type="entry name" value="Proteasome_sua/b"/>
</dbReference>
<reference evidence="1" key="1">
    <citation type="submission" date="2014-11" db="EMBL/GenBank/DDBJ databases">
        <authorList>
            <person name="Amaro Gonzalez C."/>
        </authorList>
    </citation>
    <scope>NUCLEOTIDE SEQUENCE</scope>
</reference>
<sequence>MGSGAEPAISVFEDRYKPDMEMEEAKQLVRDAVTAGIFCDLGSGSNVTCA</sequence>
<proteinExistence type="predicted"/>
<dbReference type="EMBL" id="GBXM01057430">
    <property type="protein sequence ID" value="JAH51147.1"/>
    <property type="molecule type" value="Transcribed_RNA"/>
</dbReference>
<dbReference type="InterPro" id="IPR029055">
    <property type="entry name" value="Ntn_hydrolases_N"/>
</dbReference>
<dbReference type="GO" id="GO:0051603">
    <property type="term" value="P:proteolysis involved in protein catabolic process"/>
    <property type="evidence" value="ECO:0007669"/>
    <property type="project" value="InterPro"/>
</dbReference>
<dbReference type="Pfam" id="PF00227">
    <property type="entry name" value="Proteasome"/>
    <property type="match status" value="1"/>
</dbReference>
<dbReference type="GO" id="GO:0005839">
    <property type="term" value="C:proteasome core complex"/>
    <property type="evidence" value="ECO:0007669"/>
    <property type="project" value="InterPro"/>
</dbReference>
<dbReference type="Gene3D" id="3.60.20.10">
    <property type="entry name" value="Glutamine Phosphoribosylpyrophosphate, subunit 1, domain 1"/>
    <property type="match status" value="1"/>
</dbReference>
<reference evidence="1" key="2">
    <citation type="journal article" date="2015" name="Fish Shellfish Immunol.">
        <title>Early steps in the European eel (Anguilla anguilla)-Vibrio vulnificus interaction in the gills: Role of the RtxA13 toxin.</title>
        <authorList>
            <person name="Callol A."/>
            <person name="Pajuelo D."/>
            <person name="Ebbesson L."/>
            <person name="Teles M."/>
            <person name="MacKenzie S."/>
            <person name="Amaro C."/>
        </authorList>
    </citation>
    <scope>NUCLEOTIDE SEQUENCE</scope>
</reference>
<dbReference type="AlphaFoldDB" id="A0A0E9TCH0"/>
<dbReference type="SUPFAM" id="SSF56235">
    <property type="entry name" value="N-terminal nucleophile aminohydrolases (Ntn hydrolases)"/>
    <property type="match status" value="1"/>
</dbReference>
<protein>
    <submittedName>
        <fullName evidence="1">Uncharacterized protein</fullName>
    </submittedName>
</protein>